<evidence type="ECO:0000256" key="10">
    <source>
        <dbReference type="SAM" id="MobiDB-lite"/>
    </source>
</evidence>
<proteinExistence type="inferred from homology"/>
<dbReference type="AlphaFoldDB" id="A0AAV4F9A7"/>
<evidence type="ECO:0000256" key="1">
    <source>
        <dbReference type="ARBA" id="ARBA00004477"/>
    </source>
</evidence>
<feature type="transmembrane region" description="Helical" evidence="11">
    <location>
        <begin position="63"/>
        <end position="85"/>
    </location>
</feature>
<comment type="similarity">
    <text evidence="2">Belongs to the EMC4 family.</text>
</comment>
<comment type="subcellular location">
    <subcellularLocation>
        <location evidence="1">Endoplasmic reticulum membrane</location>
        <topology evidence="1">Multi-pass membrane protein</topology>
    </subcellularLocation>
</comment>
<reference evidence="12 13" key="1">
    <citation type="journal article" date="2021" name="Elife">
        <title>Chloroplast acquisition without the gene transfer in kleptoplastic sea slugs, Plakobranchus ocellatus.</title>
        <authorList>
            <person name="Maeda T."/>
            <person name="Takahashi S."/>
            <person name="Yoshida T."/>
            <person name="Shimamura S."/>
            <person name="Takaki Y."/>
            <person name="Nagai Y."/>
            <person name="Toyoda A."/>
            <person name="Suzuki Y."/>
            <person name="Arimoto A."/>
            <person name="Ishii H."/>
            <person name="Satoh N."/>
            <person name="Nishiyama T."/>
            <person name="Hasebe M."/>
            <person name="Maruyama T."/>
            <person name="Minagawa J."/>
            <person name="Obokata J."/>
            <person name="Shigenobu S."/>
        </authorList>
    </citation>
    <scope>NUCLEOTIDE SEQUENCE [LARGE SCALE GENOMIC DNA]</scope>
</reference>
<evidence type="ECO:0000256" key="3">
    <source>
        <dbReference type="ARBA" id="ARBA00011276"/>
    </source>
</evidence>
<dbReference type="Proteomes" id="UP000762676">
    <property type="component" value="Unassembled WGS sequence"/>
</dbReference>
<feature type="region of interest" description="Disordered" evidence="10">
    <location>
        <begin position="198"/>
        <end position="227"/>
    </location>
</feature>
<organism evidence="12 13">
    <name type="scientific">Elysia marginata</name>
    <dbReference type="NCBI Taxonomy" id="1093978"/>
    <lineage>
        <taxon>Eukaryota</taxon>
        <taxon>Metazoa</taxon>
        <taxon>Spiralia</taxon>
        <taxon>Lophotrochozoa</taxon>
        <taxon>Mollusca</taxon>
        <taxon>Gastropoda</taxon>
        <taxon>Heterobranchia</taxon>
        <taxon>Euthyneura</taxon>
        <taxon>Panpulmonata</taxon>
        <taxon>Sacoglossa</taxon>
        <taxon>Placobranchoidea</taxon>
        <taxon>Plakobranchidae</taxon>
        <taxon>Elysia</taxon>
    </lineage>
</organism>
<keyword evidence="6" id="KW-0256">Endoplasmic reticulum</keyword>
<name>A0AAV4F9A7_9GAST</name>
<evidence type="ECO:0000256" key="6">
    <source>
        <dbReference type="ARBA" id="ARBA00022824"/>
    </source>
</evidence>
<dbReference type="GO" id="GO:0005789">
    <property type="term" value="C:endoplasmic reticulum membrane"/>
    <property type="evidence" value="ECO:0007669"/>
    <property type="project" value="UniProtKB-SubCell"/>
</dbReference>
<sequence length="227" mass="25486">MVVPRGRSDRAIVSSSDNLPTPVGFVDATIVPDKIRDADPTLIIKRSWDIALGPIKQIPMNMFIMWMAGSSISIFPIMMVGMMFFRPIQAMLAIQNTFKSIEGDQAAFQKLVYCIGNMLCLAMAVYKCQTMGLLPTHASDWLAFVQPQQRMEWSGGGMLFYQRRDKSLDHHKNNRAPGESKMFADLVKYDEQLAKGTFEKHQDPNINASELIATPKEGKPKGPLKNF</sequence>
<evidence type="ECO:0000313" key="12">
    <source>
        <dbReference type="EMBL" id="GFR69869.1"/>
    </source>
</evidence>
<keyword evidence="13" id="KW-1185">Reference proteome</keyword>
<evidence type="ECO:0000256" key="11">
    <source>
        <dbReference type="SAM" id="Phobius"/>
    </source>
</evidence>
<dbReference type="Pfam" id="PF06417">
    <property type="entry name" value="EMC4"/>
    <property type="match status" value="1"/>
</dbReference>
<dbReference type="EMBL" id="BMAT01007723">
    <property type="protein sequence ID" value="GFR69869.1"/>
    <property type="molecule type" value="Genomic_DNA"/>
</dbReference>
<evidence type="ECO:0000256" key="5">
    <source>
        <dbReference type="ARBA" id="ARBA00022692"/>
    </source>
</evidence>
<gene>
    <name evidence="12" type="ORF">ElyMa_003769700</name>
</gene>
<evidence type="ECO:0000256" key="9">
    <source>
        <dbReference type="ARBA" id="ARBA00031143"/>
    </source>
</evidence>
<dbReference type="PANTHER" id="PTHR19315">
    <property type="entry name" value="ER MEMBRANE PROTEIN COMPLEX SUBUNIT 4"/>
    <property type="match status" value="1"/>
</dbReference>
<accession>A0AAV4F9A7</accession>
<evidence type="ECO:0000256" key="4">
    <source>
        <dbReference type="ARBA" id="ARBA00020820"/>
    </source>
</evidence>
<dbReference type="InterPro" id="IPR009445">
    <property type="entry name" value="TMEM85/Emc4"/>
</dbReference>
<keyword evidence="5 11" id="KW-0812">Transmembrane</keyword>
<comment type="caution">
    <text evidence="12">The sequence shown here is derived from an EMBL/GenBank/DDBJ whole genome shotgun (WGS) entry which is preliminary data.</text>
</comment>
<keyword evidence="8 11" id="KW-0472">Membrane</keyword>
<evidence type="ECO:0000256" key="7">
    <source>
        <dbReference type="ARBA" id="ARBA00022989"/>
    </source>
</evidence>
<evidence type="ECO:0000256" key="2">
    <source>
        <dbReference type="ARBA" id="ARBA00007715"/>
    </source>
</evidence>
<protein>
    <recommendedName>
        <fullName evidence="4">ER membrane protein complex subunit 4</fullName>
    </recommendedName>
    <alternativeName>
        <fullName evidence="9">Transmembrane protein 85</fullName>
    </alternativeName>
</protein>
<comment type="subunit">
    <text evidence="3">Component of the ER membrane protein complex (EMC).</text>
</comment>
<evidence type="ECO:0000256" key="8">
    <source>
        <dbReference type="ARBA" id="ARBA00023136"/>
    </source>
</evidence>
<keyword evidence="7 11" id="KW-1133">Transmembrane helix</keyword>
<evidence type="ECO:0000313" key="13">
    <source>
        <dbReference type="Proteomes" id="UP000762676"/>
    </source>
</evidence>